<dbReference type="Pfam" id="PF21597">
    <property type="entry name" value="TetR_C_43"/>
    <property type="match status" value="1"/>
</dbReference>
<dbReference type="InterPro" id="IPR001647">
    <property type="entry name" value="HTH_TetR"/>
</dbReference>
<proteinExistence type="predicted"/>
<evidence type="ECO:0000313" key="6">
    <source>
        <dbReference type="EMBL" id="QNE22925.1"/>
    </source>
</evidence>
<feature type="domain" description="HTH tetR-type" evidence="5">
    <location>
        <begin position="6"/>
        <end position="65"/>
    </location>
</feature>
<dbReference type="SUPFAM" id="SSF46689">
    <property type="entry name" value="Homeodomain-like"/>
    <property type="match status" value="1"/>
</dbReference>
<evidence type="ECO:0000256" key="2">
    <source>
        <dbReference type="ARBA" id="ARBA00023125"/>
    </source>
</evidence>
<dbReference type="Gene3D" id="1.10.357.10">
    <property type="entry name" value="Tetracycline Repressor, domain 2"/>
    <property type="match status" value="1"/>
</dbReference>
<dbReference type="PANTHER" id="PTHR30055:SF234">
    <property type="entry name" value="HTH-TYPE TRANSCRIPTIONAL REGULATOR BETI"/>
    <property type="match status" value="1"/>
</dbReference>
<dbReference type="Proteomes" id="UP000515563">
    <property type="component" value="Chromosome"/>
</dbReference>
<dbReference type="InterPro" id="IPR049445">
    <property type="entry name" value="TetR_SbtR-like_C"/>
</dbReference>
<sequence>MRADARRNYERLIAVAAEVVAEQGADASMEEIARRAGVGSATLHRHFGSRQALLEEVFLGSVDLVCAEAERLLEHPDRGRALTQWLRGMVGHATTNRGLGAALILSAEAGSKVHLRIRTAGDRLLSRARAQGAVRETVRIDDLLKLVNAISLVSGPEAAEADRLLGLVLTGVLLED</sequence>
<gene>
    <name evidence="6" type="ORF">F1D05_13690</name>
</gene>
<reference evidence="7" key="1">
    <citation type="submission" date="2019-09" db="EMBL/GenBank/DDBJ databases">
        <title>Antimicrobial potential of Antarctic Bacteria.</title>
        <authorList>
            <person name="Benaud N."/>
            <person name="Edwards R.J."/>
            <person name="Ferrari B.C."/>
        </authorList>
    </citation>
    <scope>NUCLEOTIDE SEQUENCE [LARGE SCALE GENOMIC DNA]</scope>
    <source>
        <strain evidence="7">SPB151</strain>
    </source>
</reference>
<keyword evidence="7" id="KW-1185">Reference proteome</keyword>
<reference evidence="6 7" key="2">
    <citation type="journal article" date="2020" name="Microbiol. Resour. Announc.">
        <title>Antarctic desert soil bacteria exhibit high novel natural product potential, evaluated through long-read genome sequencing and comparative genomics.</title>
        <authorList>
            <person name="Benaud N."/>
            <person name="Edwards R.J."/>
            <person name="Amos T.G."/>
            <person name="D'Agostino P.M."/>
            <person name="Gutierrez-Chavez C."/>
            <person name="Montgomery K."/>
            <person name="Nicetic I."/>
            <person name="Ferrari B.C."/>
        </authorList>
    </citation>
    <scope>NUCLEOTIDE SEQUENCE [LARGE SCALE GENOMIC DNA]</scope>
    <source>
        <strain evidence="6 7">SPB151</strain>
    </source>
</reference>
<dbReference type="InterPro" id="IPR036271">
    <property type="entry name" value="Tet_transcr_reg_TetR-rel_C_sf"/>
</dbReference>
<dbReference type="GO" id="GO:0000976">
    <property type="term" value="F:transcription cis-regulatory region binding"/>
    <property type="evidence" value="ECO:0007669"/>
    <property type="project" value="TreeGrafter"/>
</dbReference>
<dbReference type="GO" id="GO:0003700">
    <property type="term" value="F:DNA-binding transcription factor activity"/>
    <property type="evidence" value="ECO:0007669"/>
    <property type="project" value="TreeGrafter"/>
</dbReference>
<dbReference type="PANTHER" id="PTHR30055">
    <property type="entry name" value="HTH-TYPE TRANSCRIPTIONAL REGULATOR RUTR"/>
    <property type="match status" value="1"/>
</dbReference>
<dbReference type="Pfam" id="PF00440">
    <property type="entry name" value="TetR_N"/>
    <property type="match status" value="1"/>
</dbReference>
<dbReference type="InterPro" id="IPR050109">
    <property type="entry name" value="HTH-type_TetR-like_transc_reg"/>
</dbReference>
<protein>
    <submittedName>
        <fullName evidence="6">TetR/AcrR family transcriptional regulator</fullName>
    </submittedName>
</protein>
<name>A0A7G6X9L0_9ACTN</name>
<accession>A0A7G6X9L0</accession>
<evidence type="ECO:0000259" key="5">
    <source>
        <dbReference type="PROSITE" id="PS50977"/>
    </source>
</evidence>
<feature type="DNA-binding region" description="H-T-H motif" evidence="4">
    <location>
        <begin position="28"/>
        <end position="47"/>
    </location>
</feature>
<keyword evidence="1" id="KW-0805">Transcription regulation</keyword>
<dbReference type="SUPFAM" id="SSF48498">
    <property type="entry name" value="Tetracyclin repressor-like, C-terminal domain"/>
    <property type="match status" value="1"/>
</dbReference>
<evidence type="ECO:0000256" key="4">
    <source>
        <dbReference type="PROSITE-ProRule" id="PRU00335"/>
    </source>
</evidence>
<dbReference type="PROSITE" id="PS50977">
    <property type="entry name" value="HTH_TETR_2"/>
    <property type="match status" value="1"/>
</dbReference>
<dbReference type="PRINTS" id="PR00455">
    <property type="entry name" value="HTHTETR"/>
</dbReference>
<dbReference type="KEGG" id="kqi:F1D05_13690"/>
<dbReference type="EMBL" id="CP043661">
    <property type="protein sequence ID" value="QNE22925.1"/>
    <property type="molecule type" value="Genomic_DNA"/>
</dbReference>
<evidence type="ECO:0000256" key="1">
    <source>
        <dbReference type="ARBA" id="ARBA00023015"/>
    </source>
</evidence>
<keyword evidence="2 4" id="KW-0238">DNA-binding</keyword>
<organism evidence="6 7">
    <name type="scientific">Kribbella qitaiheensis</name>
    <dbReference type="NCBI Taxonomy" id="1544730"/>
    <lineage>
        <taxon>Bacteria</taxon>
        <taxon>Bacillati</taxon>
        <taxon>Actinomycetota</taxon>
        <taxon>Actinomycetes</taxon>
        <taxon>Propionibacteriales</taxon>
        <taxon>Kribbellaceae</taxon>
        <taxon>Kribbella</taxon>
    </lineage>
</organism>
<evidence type="ECO:0000256" key="3">
    <source>
        <dbReference type="ARBA" id="ARBA00023163"/>
    </source>
</evidence>
<keyword evidence="3" id="KW-0804">Transcription</keyword>
<evidence type="ECO:0000313" key="7">
    <source>
        <dbReference type="Proteomes" id="UP000515563"/>
    </source>
</evidence>
<dbReference type="InterPro" id="IPR009057">
    <property type="entry name" value="Homeodomain-like_sf"/>
</dbReference>
<dbReference type="AlphaFoldDB" id="A0A7G6X9L0"/>